<evidence type="ECO:0000256" key="1">
    <source>
        <dbReference type="ARBA" id="ARBA00004141"/>
    </source>
</evidence>
<reference evidence="7 8" key="1">
    <citation type="submission" date="2024-02" db="EMBL/GenBank/DDBJ databases">
        <authorList>
            <person name="Daric V."/>
            <person name="Darras S."/>
        </authorList>
    </citation>
    <scope>NUCLEOTIDE SEQUENCE [LARGE SCALE GENOMIC DNA]</scope>
</reference>
<evidence type="ECO:0000313" key="8">
    <source>
        <dbReference type="Proteomes" id="UP001642483"/>
    </source>
</evidence>
<dbReference type="InterPro" id="IPR036259">
    <property type="entry name" value="MFS_trans_sf"/>
</dbReference>
<dbReference type="PROSITE" id="PS00216">
    <property type="entry name" value="SUGAR_TRANSPORT_1"/>
    <property type="match status" value="1"/>
</dbReference>
<evidence type="ECO:0000256" key="4">
    <source>
        <dbReference type="ARBA" id="ARBA00023136"/>
    </source>
</evidence>
<evidence type="ECO:0000256" key="2">
    <source>
        <dbReference type="ARBA" id="ARBA00022692"/>
    </source>
</evidence>
<feature type="transmembrane region" description="Helical" evidence="5">
    <location>
        <begin position="510"/>
        <end position="529"/>
    </location>
</feature>
<gene>
    <name evidence="7" type="ORF">CVLEPA_LOCUS21076</name>
</gene>
<dbReference type="PROSITE" id="PS50850">
    <property type="entry name" value="MFS"/>
    <property type="match status" value="1"/>
</dbReference>
<feature type="transmembrane region" description="Helical" evidence="5">
    <location>
        <begin position="363"/>
        <end position="380"/>
    </location>
</feature>
<comment type="subcellular location">
    <subcellularLocation>
        <location evidence="1">Membrane</location>
        <topology evidence="1">Multi-pass membrane protein</topology>
    </subcellularLocation>
</comment>
<sequence>MADPNDILGRLAGFGLFQKRIIAVLLFASFLAGPTTFMGSVFAVYTPPHRCYVQELDGQESSSGNKNDEKTTKFLSTTDPNVSDIISRYIPIEEGADDELRWSQCYMYNNTNEGNSTANNTIKCNNGWRYFKEPGEFTASMEFDLVCDNAWVVPLVGTFLMIGLMLGSIMGGYVSDRFGRKVASLAGMVALTVSSLLMAFTPVWIGIHLMTLVQSFANIVRIAFGMVLINEICPNKYRHRISVSNILLSSVGAAFLPLFAFCFRNWRYMTGAIGIVQIFALLPAIFVLEESPRWLCQNGKDKQYKRLLHKAVQVNKNKLNETEMSELENKRLQVSEEAGEKDTNKEKLSYLHLIKIPFLRKRIIIFSLAWLSVCSSFYGLSLNANNLKGNRYLVFLCVSGAETPGHILSMLTIQKIGCRLTFVIFNTITGCFLLITPLLQSVNNVAVIACNVVGKLFASGCFSLLYAFTGDLFPTLLRSQSYGACSFVARISGGLVPFLLYLGITLHESIPYLVLGVISVASAFAVYFLPETKSQPLPDSLEDARLQSRYNQRIACHR</sequence>
<organism evidence="7 8">
    <name type="scientific">Clavelina lepadiformis</name>
    <name type="common">Light-bulb sea squirt</name>
    <name type="synonym">Ascidia lepadiformis</name>
    <dbReference type="NCBI Taxonomy" id="159417"/>
    <lineage>
        <taxon>Eukaryota</taxon>
        <taxon>Metazoa</taxon>
        <taxon>Chordata</taxon>
        <taxon>Tunicata</taxon>
        <taxon>Ascidiacea</taxon>
        <taxon>Aplousobranchia</taxon>
        <taxon>Clavelinidae</taxon>
        <taxon>Clavelina</taxon>
    </lineage>
</organism>
<dbReference type="Pfam" id="PF00083">
    <property type="entry name" value="Sugar_tr"/>
    <property type="match status" value="1"/>
</dbReference>
<evidence type="ECO:0000256" key="3">
    <source>
        <dbReference type="ARBA" id="ARBA00022989"/>
    </source>
</evidence>
<evidence type="ECO:0000259" key="6">
    <source>
        <dbReference type="PROSITE" id="PS50850"/>
    </source>
</evidence>
<dbReference type="SUPFAM" id="SSF103473">
    <property type="entry name" value="MFS general substrate transporter"/>
    <property type="match status" value="1"/>
</dbReference>
<keyword evidence="2 5" id="KW-0812">Transmembrane</keyword>
<dbReference type="InterPro" id="IPR005828">
    <property type="entry name" value="MFS_sugar_transport-like"/>
</dbReference>
<evidence type="ECO:0000313" key="7">
    <source>
        <dbReference type="EMBL" id="CAK8689098.1"/>
    </source>
</evidence>
<feature type="transmembrane region" description="Helical" evidence="5">
    <location>
        <begin position="241"/>
        <end position="260"/>
    </location>
</feature>
<dbReference type="Gene3D" id="1.20.1250.20">
    <property type="entry name" value="MFS general substrate transporter like domains"/>
    <property type="match status" value="1"/>
</dbReference>
<dbReference type="InterPro" id="IPR005829">
    <property type="entry name" value="Sugar_transporter_CS"/>
</dbReference>
<feature type="transmembrane region" description="Helical" evidence="5">
    <location>
        <begin position="151"/>
        <end position="173"/>
    </location>
</feature>
<feature type="domain" description="Major facilitator superfamily (MFS) profile" evidence="6">
    <location>
        <begin position="21"/>
        <end position="534"/>
    </location>
</feature>
<feature type="transmembrane region" description="Helical" evidence="5">
    <location>
        <begin position="420"/>
        <end position="439"/>
    </location>
</feature>
<feature type="transmembrane region" description="Helical" evidence="5">
    <location>
        <begin position="266"/>
        <end position="288"/>
    </location>
</feature>
<keyword evidence="4 5" id="KW-0472">Membrane</keyword>
<accession>A0ABP0GC89</accession>
<keyword evidence="8" id="KW-1185">Reference proteome</keyword>
<protein>
    <recommendedName>
        <fullName evidence="6">Major facilitator superfamily (MFS) profile domain-containing protein</fullName>
    </recommendedName>
</protein>
<dbReference type="PANTHER" id="PTHR24064">
    <property type="entry name" value="SOLUTE CARRIER FAMILY 22 MEMBER"/>
    <property type="match status" value="1"/>
</dbReference>
<proteinExistence type="predicted"/>
<feature type="transmembrane region" description="Helical" evidence="5">
    <location>
        <begin position="185"/>
        <end position="205"/>
    </location>
</feature>
<feature type="transmembrane region" description="Helical" evidence="5">
    <location>
        <begin position="211"/>
        <end position="229"/>
    </location>
</feature>
<feature type="transmembrane region" description="Helical" evidence="5">
    <location>
        <begin position="481"/>
        <end position="504"/>
    </location>
</feature>
<feature type="transmembrane region" description="Helical" evidence="5">
    <location>
        <begin position="445"/>
        <end position="469"/>
    </location>
</feature>
<dbReference type="InterPro" id="IPR020846">
    <property type="entry name" value="MFS_dom"/>
</dbReference>
<dbReference type="Proteomes" id="UP001642483">
    <property type="component" value="Unassembled WGS sequence"/>
</dbReference>
<dbReference type="EMBL" id="CAWYQH010000108">
    <property type="protein sequence ID" value="CAK8689098.1"/>
    <property type="molecule type" value="Genomic_DNA"/>
</dbReference>
<comment type="caution">
    <text evidence="7">The sequence shown here is derived from an EMBL/GenBank/DDBJ whole genome shotgun (WGS) entry which is preliminary data.</text>
</comment>
<name>A0ABP0GC89_CLALP</name>
<feature type="transmembrane region" description="Helical" evidence="5">
    <location>
        <begin position="21"/>
        <end position="45"/>
    </location>
</feature>
<keyword evidence="3 5" id="KW-1133">Transmembrane helix</keyword>
<evidence type="ECO:0000256" key="5">
    <source>
        <dbReference type="SAM" id="Phobius"/>
    </source>
</evidence>